<sequence length="540" mass="61026">MSAIGASSQLDDNLQPKIIPNPYAKLLDHVNRVTFPEYTAPVHKVLLAFGCIHAVTVLVCIFVMLIPLRRSPESRKKLTWILRKKYVPNIATPYHVMNSGLVVVASQLMSSLVFVTYIILDYHSLNSTSFTLRACLHVCWELCLLPGYFGFHVTAFGSLYTCLCSPRYSRKRRSVFTHPLLLNILFYVLPVLVTVQAVAWSIVLVLGIKGEGDSYKALAAHLEYGADNWQPGQNPNNPIHRRAVYLLGSYIDDGKYFSNCWVWSSRTWSAIGITLALFYALNVANLLYVLRRCLKASQTPHQFPGNMKPVDTLEQHVPSYCRENFESPIPQATLPEVPINNSKKIPRSNLAQPSIKELKNGYIYLIVHCSIMLLDLLIHVTTSTIRTIHYEQAIVDKGWRSRTTWLVLLGSTLASVAMIFHSWRIFTERDKTNIPEPNPGILVRKFLTSHREGPDPDVNTPNMNLQQRGCHETAPRKTAKLESSSTPTSDWSISRIQATRSPPLFSALDDINRYTSYEMPPISERDRLGGYLSIPPTHLP</sequence>
<dbReference type="EMBL" id="CP110432">
    <property type="protein sequence ID" value="WAQ90379.1"/>
    <property type="molecule type" value="Genomic_DNA"/>
</dbReference>
<name>A0ABY7CYI1_9BASI</name>
<evidence type="ECO:0000313" key="3">
    <source>
        <dbReference type="EMBL" id="WAQ90379.1"/>
    </source>
</evidence>
<dbReference type="GeneID" id="77802864"/>
<keyword evidence="2" id="KW-0472">Membrane</keyword>
<dbReference type="Proteomes" id="UP001164743">
    <property type="component" value="Chromosome 12A"/>
</dbReference>
<evidence type="ECO:0000256" key="2">
    <source>
        <dbReference type="SAM" id="Phobius"/>
    </source>
</evidence>
<feature type="transmembrane region" description="Helical" evidence="2">
    <location>
        <begin position="362"/>
        <end position="385"/>
    </location>
</feature>
<keyword evidence="2" id="KW-0812">Transmembrane</keyword>
<protein>
    <submittedName>
        <fullName evidence="3">Uncharacterized protein</fullName>
    </submittedName>
</protein>
<reference evidence="3" key="1">
    <citation type="submission" date="2022-10" db="EMBL/GenBank/DDBJ databases">
        <title>Puccinia triticina Genome sequencing and assembly.</title>
        <authorList>
            <person name="Li C."/>
        </authorList>
    </citation>
    <scope>NUCLEOTIDE SEQUENCE</scope>
    <source>
        <strain evidence="3">Pt15</strain>
    </source>
</reference>
<evidence type="ECO:0000256" key="1">
    <source>
        <dbReference type="SAM" id="MobiDB-lite"/>
    </source>
</evidence>
<organism evidence="3 4">
    <name type="scientific">Puccinia triticina</name>
    <dbReference type="NCBI Taxonomy" id="208348"/>
    <lineage>
        <taxon>Eukaryota</taxon>
        <taxon>Fungi</taxon>
        <taxon>Dikarya</taxon>
        <taxon>Basidiomycota</taxon>
        <taxon>Pucciniomycotina</taxon>
        <taxon>Pucciniomycetes</taxon>
        <taxon>Pucciniales</taxon>
        <taxon>Pucciniaceae</taxon>
        <taxon>Puccinia</taxon>
    </lineage>
</organism>
<feature type="transmembrane region" description="Helical" evidence="2">
    <location>
        <begin position="45"/>
        <end position="68"/>
    </location>
</feature>
<keyword evidence="2" id="KW-1133">Transmembrane helix</keyword>
<feature type="transmembrane region" description="Helical" evidence="2">
    <location>
        <begin position="268"/>
        <end position="290"/>
    </location>
</feature>
<evidence type="ECO:0000313" key="4">
    <source>
        <dbReference type="Proteomes" id="UP001164743"/>
    </source>
</evidence>
<dbReference type="RefSeq" id="XP_053025934.1">
    <property type="nucleotide sequence ID" value="XM_053161969.1"/>
</dbReference>
<feature type="region of interest" description="Disordered" evidence="1">
    <location>
        <begin position="452"/>
        <end position="492"/>
    </location>
</feature>
<accession>A0ABY7CYI1</accession>
<keyword evidence="4" id="KW-1185">Reference proteome</keyword>
<feature type="transmembrane region" description="Helical" evidence="2">
    <location>
        <begin position="100"/>
        <end position="120"/>
    </location>
</feature>
<feature type="transmembrane region" description="Helical" evidence="2">
    <location>
        <begin position="148"/>
        <end position="168"/>
    </location>
</feature>
<proteinExistence type="predicted"/>
<gene>
    <name evidence="3" type="ORF">PtA15_12A368</name>
</gene>
<feature type="transmembrane region" description="Helical" evidence="2">
    <location>
        <begin position="180"/>
        <end position="208"/>
    </location>
</feature>
<feature type="transmembrane region" description="Helical" evidence="2">
    <location>
        <begin position="405"/>
        <end position="423"/>
    </location>
</feature>
<feature type="compositionally biased region" description="Low complexity" evidence="1">
    <location>
        <begin position="483"/>
        <end position="492"/>
    </location>
</feature>